<organism evidence="1 2">
    <name type="scientific">Populus alba x Populus x berolinensis</name>
    <dbReference type="NCBI Taxonomy" id="444605"/>
    <lineage>
        <taxon>Eukaryota</taxon>
        <taxon>Viridiplantae</taxon>
        <taxon>Streptophyta</taxon>
        <taxon>Embryophyta</taxon>
        <taxon>Tracheophyta</taxon>
        <taxon>Spermatophyta</taxon>
        <taxon>Magnoliopsida</taxon>
        <taxon>eudicotyledons</taxon>
        <taxon>Gunneridae</taxon>
        <taxon>Pentapetalae</taxon>
        <taxon>rosids</taxon>
        <taxon>fabids</taxon>
        <taxon>Malpighiales</taxon>
        <taxon>Salicaceae</taxon>
        <taxon>Saliceae</taxon>
        <taxon>Populus</taxon>
    </lineage>
</organism>
<dbReference type="AlphaFoldDB" id="A0AAD6Q9J6"/>
<comment type="caution">
    <text evidence="1">The sequence shown here is derived from an EMBL/GenBank/DDBJ whole genome shotgun (WGS) entry which is preliminary data.</text>
</comment>
<keyword evidence="2" id="KW-1185">Reference proteome</keyword>
<gene>
    <name evidence="1" type="ORF">NC653_022301</name>
</gene>
<dbReference type="EMBL" id="JAQIZT010000009">
    <property type="protein sequence ID" value="KAJ6984036.1"/>
    <property type="molecule type" value="Genomic_DNA"/>
</dbReference>
<evidence type="ECO:0000313" key="2">
    <source>
        <dbReference type="Proteomes" id="UP001164929"/>
    </source>
</evidence>
<proteinExistence type="predicted"/>
<reference evidence="1" key="1">
    <citation type="journal article" date="2023" name="Mol. Ecol. Resour.">
        <title>Chromosome-level genome assembly of a triploid poplar Populus alba 'Berolinensis'.</title>
        <authorList>
            <person name="Chen S."/>
            <person name="Yu Y."/>
            <person name="Wang X."/>
            <person name="Wang S."/>
            <person name="Zhang T."/>
            <person name="Zhou Y."/>
            <person name="He R."/>
            <person name="Meng N."/>
            <person name="Wang Y."/>
            <person name="Liu W."/>
            <person name="Liu Z."/>
            <person name="Liu J."/>
            <person name="Guo Q."/>
            <person name="Huang H."/>
            <person name="Sederoff R.R."/>
            <person name="Wang G."/>
            <person name="Qu G."/>
            <person name="Chen S."/>
        </authorList>
    </citation>
    <scope>NUCLEOTIDE SEQUENCE</scope>
    <source>
        <strain evidence="1">SC-2020</strain>
    </source>
</reference>
<evidence type="ECO:0000313" key="1">
    <source>
        <dbReference type="EMBL" id="KAJ6984036.1"/>
    </source>
</evidence>
<sequence length="77" mass="8922">MEDENSHNSSLILLGRSFLRITKTEIDVHTRALTMKFNGEIVDFNIFNVIDHLKYIFWGNNETLLVIIVKKLDRCAG</sequence>
<dbReference type="Proteomes" id="UP001164929">
    <property type="component" value="Chromosome 9"/>
</dbReference>
<accession>A0AAD6Q9J6</accession>
<protein>
    <submittedName>
        <fullName evidence="1">Uncharacterized protein</fullName>
    </submittedName>
</protein>
<name>A0AAD6Q9J6_9ROSI</name>